<dbReference type="CDD" id="cd01300">
    <property type="entry name" value="YtcJ_like"/>
    <property type="match status" value="1"/>
</dbReference>
<sequence length="586" mass="66518">MRQNIPKIFFLAFITILVACNNKEKVIRKSINLEQTIYYGGEIVTMEGKEASTVEAVVTENDKITFTGKLAKAKEKYRNAKMHNLKGKTMFPGLIEQHLHPFLGALTLVMNVIAPEPWELPTKTWKGVSTPEDYISTLTSIEKEMDDPNKILMTWGYHNNFHGEMNREILDKISDIRPILVWHRSCHEFYLNTPLMKKLGLNNKWLSNFNDDVKAQIDLNTGHFYEAGVIIALLPKIFPIIGTNELMEKGLKQMVEILHNNGVTAYNEPGAFILPSHLPIYKAILGAKSTPMYSFFIPGSKRPFFQYKKEGDEAIIKAVEKITKIFPDTGKIRFFKNQIKILFDGAIVSQLMMMKDGYLDGHSGEWIQNPQEISDVFDIFWPLDYQIHVHVNGDKGLEELLKVIERKMKEYPRKDHRTTIVHFANSNEEQIKKLAKLGCIVSANPYYVTAFSDKYAKVGLGPERANAMVRLASVEKLGIPISLHSDLPIAPANPLYLAWCATTRETLNGNHPRKDLALSLHQALRAITIDAAQSWRMENKLGSIKVGKIANFTIMNKNPYKIGAEKLKNIKIWGTVFEGGVFPCNN</sequence>
<evidence type="ECO:0000259" key="1">
    <source>
        <dbReference type="Pfam" id="PF07969"/>
    </source>
</evidence>
<dbReference type="Gene3D" id="3.20.20.140">
    <property type="entry name" value="Metal-dependent hydrolases"/>
    <property type="match status" value="1"/>
</dbReference>
<gene>
    <name evidence="2" type="ORF">MNBD_BACTEROID04-166</name>
</gene>
<dbReference type="GO" id="GO:0016810">
    <property type="term" value="F:hydrolase activity, acting on carbon-nitrogen (but not peptide) bonds"/>
    <property type="evidence" value="ECO:0007669"/>
    <property type="project" value="InterPro"/>
</dbReference>
<dbReference type="InterPro" id="IPR032466">
    <property type="entry name" value="Metal_Hydrolase"/>
</dbReference>
<organism evidence="2">
    <name type="scientific">hydrothermal vent metagenome</name>
    <dbReference type="NCBI Taxonomy" id="652676"/>
    <lineage>
        <taxon>unclassified sequences</taxon>
        <taxon>metagenomes</taxon>
        <taxon>ecological metagenomes</taxon>
    </lineage>
</organism>
<dbReference type="InterPro" id="IPR011059">
    <property type="entry name" value="Metal-dep_hydrolase_composite"/>
</dbReference>
<evidence type="ECO:0000313" key="2">
    <source>
        <dbReference type="EMBL" id="VAW22413.1"/>
    </source>
</evidence>
<dbReference type="EMBL" id="UOER01000136">
    <property type="protein sequence ID" value="VAW22413.1"/>
    <property type="molecule type" value="Genomic_DNA"/>
</dbReference>
<accession>A0A3B0U225</accession>
<dbReference type="PANTHER" id="PTHR22642:SF2">
    <property type="entry name" value="PROTEIN LONG AFTER FAR-RED 3"/>
    <property type="match status" value="1"/>
</dbReference>
<dbReference type="InterPro" id="IPR033932">
    <property type="entry name" value="YtcJ-like"/>
</dbReference>
<dbReference type="Pfam" id="PF07969">
    <property type="entry name" value="Amidohydro_3"/>
    <property type="match status" value="1"/>
</dbReference>
<dbReference type="PANTHER" id="PTHR22642">
    <property type="entry name" value="IMIDAZOLONEPROPIONASE"/>
    <property type="match status" value="1"/>
</dbReference>
<dbReference type="PROSITE" id="PS51257">
    <property type="entry name" value="PROKAR_LIPOPROTEIN"/>
    <property type="match status" value="1"/>
</dbReference>
<dbReference type="Gene3D" id="3.10.310.70">
    <property type="match status" value="1"/>
</dbReference>
<dbReference type="SUPFAM" id="SSF51338">
    <property type="entry name" value="Composite domain of metallo-dependent hydrolases"/>
    <property type="match status" value="1"/>
</dbReference>
<feature type="domain" description="Amidohydrolase 3" evidence="1">
    <location>
        <begin position="84"/>
        <end position="580"/>
    </location>
</feature>
<dbReference type="InterPro" id="IPR013108">
    <property type="entry name" value="Amidohydro_3"/>
</dbReference>
<reference evidence="2" key="1">
    <citation type="submission" date="2018-06" db="EMBL/GenBank/DDBJ databases">
        <authorList>
            <person name="Zhirakovskaya E."/>
        </authorList>
    </citation>
    <scope>NUCLEOTIDE SEQUENCE</scope>
</reference>
<dbReference type="SUPFAM" id="SSF51556">
    <property type="entry name" value="Metallo-dependent hydrolases"/>
    <property type="match status" value="1"/>
</dbReference>
<protein>
    <submittedName>
        <fullName evidence="2">Amidohydrolase domain protein</fullName>
    </submittedName>
</protein>
<dbReference type="AlphaFoldDB" id="A0A3B0U225"/>
<keyword evidence="2" id="KW-0378">Hydrolase</keyword>
<dbReference type="Gene3D" id="2.30.40.10">
    <property type="entry name" value="Urease, subunit C, domain 1"/>
    <property type="match status" value="1"/>
</dbReference>
<name>A0A3B0U225_9ZZZZ</name>
<proteinExistence type="predicted"/>